<gene>
    <name evidence="1" type="ORF">ABRY94_11725</name>
</gene>
<evidence type="ECO:0000313" key="1">
    <source>
        <dbReference type="EMBL" id="XDJ68734.1"/>
    </source>
</evidence>
<dbReference type="InterPro" id="IPR038666">
    <property type="entry name" value="SSP1_head-tail_sf"/>
</dbReference>
<accession>A0AB39ENQ2</accession>
<dbReference type="Pfam" id="PF05521">
    <property type="entry name" value="Phage_HCP"/>
    <property type="match status" value="1"/>
</dbReference>
<reference evidence="1" key="1">
    <citation type="submission" date="2024-05" db="EMBL/GenBank/DDBJ databases">
        <authorList>
            <person name="Luo Y.-C."/>
            <person name="Nicholds J."/>
            <person name="Mortimer T."/>
            <person name="Maboni G."/>
        </authorList>
    </citation>
    <scope>NUCLEOTIDE SEQUENCE</scope>
    <source>
        <strain evidence="1">144863</strain>
    </source>
</reference>
<proteinExistence type="predicted"/>
<dbReference type="RefSeq" id="WP_368655394.1">
    <property type="nucleotide sequence ID" value="NZ_CP158262.1"/>
</dbReference>
<dbReference type="Gene3D" id="2.40.10.270">
    <property type="entry name" value="Bacteriophage SPP1 head-tail adaptor protein"/>
    <property type="match status" value="1"/>
</dbReference>
<sequence length="113" mass="12657">MQAGNLNRKITIQKRVQGQSPSGQPIDEWQDVTKVWAWVKTQSGMAVARQTGESGGVAMSLNSYSFRVRFRPDITDDMRIVYGGLYFDIQQVRHDLAGHIWTDLVTEQGGSEG</sequence>
<dbReference type="NCBIfam" id="TIGR01563">
    <property type="entry name" value="gp16_SPP1"/>
    <property type="match status" value="1"/>
</dbReference>
<name>A0AB39ENQ2_9BURK</name>
<dbReference type="AlphaFoldDB" id="A0AB39ENQ2"/>
<dbReference type="EMBL" id="CP158262">
    <property type="protein sequence ID" value="XDJ68734.1"/>
    <property type="molecule type" value="Genomic_DNA"/>
</dbReference>
<protein>
    <submittedName>
        <fullName evidence="1">Phage head closure protein</fullName>
    </submittedName>
</protein>
<organism evidence="1">
    <name type="scientific">Castellaniella ginsengisoli</name>
    <dbReference type="NCBI Taxonomy" id="546114"/>
    <lineage>
        <taxon>Bacteria</taxon>
        <taxon>Pseudomonadati</taxon>
        <taxon>Pseudomonadota</taxon>
        <taxon>Betaproteobacteria</taxon>
        <taxon>Burkholderiales</taxon>
        <taxon>Alcaligenaceae</taxon>
        <taxon>Castellaniella</taxon>
    </lineage>
</organism>
<dbReference type="InterPro" id="IPR008767">
    <property type="entry name" value="Phage_SPP1_head-tail_adaptor"/>
</dbReference>